<dbReference type="InterPro" id="IPR002213">
    <property type="entry name" value="UDP_glucos_trans"/>
</dbReference>
<dbReference type="InterPro" id="IPR006326">
    <property type="entry name" value="UDPGT_MGT-like"/>
</dbReference>
<name>A0A229P3B8_9BACL</name>
<proteinExistence type="inferred from homology"/>
<dbReference type="GO" id="GO:0016758">
    <property type="term" value="F:hexosyltransferase activity"/>
    <property type="evidence" value="ECO:0007669"/>
    <property type="project" value="InterPro"/>
</dbReference>
<evidence type="ECO:0000313" key="4">
    <source>
        <dbReference type="EMBL" id="OXM16369.1"/>
    </source>
</evidence>
<dbReference type="GO" id="GO:0008194">
    <property type="term" value="F:UDP-glycosyltransferase activity"/>
    <property type="evidence" value="ECO:0007669"/>
    <property type="project" value="InterPro"/>
</dbReference>
<evidence type="ECO:0000259" key="3">
    <source>
        <dbReference type="Pfam" id="PF06722"/>
    </source>
</evidence>
<keyword evidence="5" id="KW-1185">Reference proteome</keyword>
<dbReference type="EMBL" id="NMUQ01000001">
    <property type="protein sequence ID" value="OXM16369.1"/>
    <property type="molecule type" value="Genomic_DNA"/>
</dbReference>
<reference evidence="4 5" key="1">
    <citation type="submission" date="2017-07" db="EMBL/GenBank/DDBJ databases">
        <title>Paenibacillus herberti R33 genome sequencing and assembly.</title>
        <authorList>
            <person name="Su W."/>
        </authorList>
    </citation>
    <scope>NUCLEOTIDE SEQUENCE [LARGE SCALE GENOMIC DNA]</scope>
    <source>
        <strain evidence="4 5">R33</strain>
    </source>
</reference>
<dbReference type="PANTHER" id="PTHR48050">
    <property type="entry name" value="STEROL 3-BETA-GLUCOSYLTRANSFERASE"/>
    <property type="match status" value="1"/>
</dbReference>
<dbReference type="FunFam" id="3.40.50.2000:FF:000072">
    <property type="entry name" value="Glycosyl transferase"/>
    <property type="match status" value="1"/>
</dbReference>
<dbReference type="NCBIfam" id="TIGR01426">
    <property type="entry name" value="MGT"/>
    <property type="match status" value="1"/>
</dbReference>
<dbReference type="InterPro" id="IPR050426">
    <property type="entry name" value="Glycosyltransferase_28"/>
</dbReference>
<evidence type="ECO:0000313" key="5">
    <source>
        <dbReference type="Proteomes" id="UP000215145"/>
    </source>
</evidence>
<dbReference type="Pfam" id="PF06722">
    <property type="entry name" value="EryCIII-like_C"/>
    <property type="match status" value="1"/>
</dbReference>
<dbReference type="InterPro" id="IPR010610">
    <property type="entry name" value="EryCIII-like_C"/>
</dbReference>
<dbReference type="RefSeq" id="WP_089523453.1">
    <property type="nucleotide sequence ID" value="NZ_NMUQ01000001.1"/>
</dbReference>
<keyword evidence="2" id="KW-0808">Transferase</keyword>
<dbReference type="PANTHER" id="PTHR48050:SF13">
    <property type="entry name" value="STEROL 3-BETA-GLUCOSYLTRANSFERASE UGT80A2"/>
    <property type="match status" value="1"/>
</dbReference>
<evidence type="ECO:0000256" key="2">
    <source>
        <dbReference type="ARBA" id="ARBA00022679"/>
    </source>
</evidence>
<dbReference type="GO" id="GO:0017000">
    <property type="term" value="P:antibiotic biosynthetic process"/>
    <property type="evidence" value="ECO:0007669"/>
    <property type="project" value="UniProtKB-ARBA"/>
</dbReference>
<dbReference type="SUPFAM" id="SSF53756">
    <property type="entry name" value="UDP-Glycosyltransferase/glycogen phosphorylase"/>
    <property type="match status" value="1"/>
</dbReference>
<accession>A0A229P3B8</accession>
<comment type="caution">
    <text evidence="4">The sequence shown here is derived from an EMBL/GenBank/DDBJ whole genome shotgun (WGS) entry which is preliminary data.</text>
</comment>
<feature type="domain" description="Erythromycin biosynthesis protein CIII-like C-terminal" evidence="3">
    <location>
        <begin position="269"/>
        <end position="366"/>
    </location>
</feature>
<dbReference type="Proteomes" id="UP000215145">
    <property type="component" value="Unassembled WGS sequence"/>
</dbReference>
<evidence type="ECO:0000256" key="1">
    <source>
        <dbReference type="ARBA" id="ARBA00009995"/>
    </source>
</evidence>
<organism evidence="4 5">
    <name type="scientific">Paenibacillus herberti</name>
    <dbReference type="NCBI Taxonomy" id="1619309"/>
    <lineage>
        <taxon>Bacteria</taxon>
        <taxon>Bacillati</taxon>
        <taxon>Bacillota</taxon>
        <taxon>Bacilli</taxon>
        <taxon>Bacillales</taxon>
        <taxon>Paenibacillaceae</taxon>
        <taxon>Paenibacillus</taxon>
    </lineage>
</organism>
<dbReference type="OrthoDB" id="6620093at2"/>
<dbReference type="Gene3D" id="3.40.50.2000">
    <property type="entry name" value="Glycogen Phosphorylase B"/>
    <property type="match status" value="2"/>
</dbReference>
<comment type="similarity">
    <text evidence="1">Belongs to the UDP-glycosyltransferase family.</text>
</comment>
<protein>
    <recommendedName>
        <fullName evidence="3">Erythromycin biosynthesis protein CIII-like C-terminal domain-containing protein</fullName>
    </recommendedName>
</protein>
<sequence length="402" mass="44192">MAKILAVGGFGAGHVNPMLPIVRHWMENDDEVHFFCTEDMRQKVEAAGITFKAYPSFIDGQAQGEINFFQFVIILLKSADIILPVVLEEAAKHKYDFVFHDSLFGWGKLISHILKIPHIASHASFASSSETKKAPSAEPGLGKGGVLLEEIGQLAEALGQKYGVPAPTIPEVFSQWGDLNLVYTSRYFQPRPETLDDSYAFVGPVISTRQDPNDFPFYQLDDRPLVYISMGTVVSKGEDFFRLCLEAFPDPRFQVIVSAGKKADLSFADEAPDHFIFRSHIPQLDILKRTSVFVTHGGMNSTSEALYFNIPLVVIPHGADQPQVAARVTGLGAGIKLSPRNLTAESLRSAVDELMETAAYKTSAETIGLSLREAGGVQAALEEADRFRRLHGIPSGEVKQRT</sequence>
<gene>
    <name evidence="4" type="ORF">CGZ75_06715</name>
</gene>
<dbReference type="AlphaFoldDB" id="A0A229P3B8"/>
<dbReference type="CDD" id="cd03784">
    <property type="entry name" value="GT1_Gtf-like"/>
    <property type="match status" value="1"/>
</dbReference>